<dbReference type="Proteomes" id="UP000236621">
    <property type="component" value="Unassembled WGS sequence"/>
</dbReference>
<dbReference type="SUPFAM" id="SSF56112">
    <property type="entry name" value="Protein kinase-like (PK-like)"/>
    <property type="match status" value="1"/>
</dbReference>
<dbReference type="OrthoDB" id="4177236at2759"/>
<proteinExistence type="predicted"/>
<organism evidence="2 3">
    <name type="scientific">Tolypocladium capitatum</name>
    <dbReference type="NCBI Taxonomy" id="45235"/>
    <lineage>
        <taxon>Eukaryota</taxon>
        <taxon>Fungi</taxon>
        <taxon>Dikarya</taxon>
        <taxon>Ascomycota</taxon>
        <taxon>Pezizomycotina</taxon>
        <taxon>Sordariomycetes</taxon>
        <taxon>Hypocreomycetidae</taxon>
        <taxon>Hypocreales</taxon>
        <taxon>Ophiocordycipitaceae</taxon>
        <taxon>Tolypocladium</taxon>
    </lineage>
</organism>
<sequence>MYFRDPAELPGPLPTSEEISNAPKSGLSPRRHVWGEGGGMCIVRGIYVVKCDINLTQNKGNALLFIEKHLKIPVPRLYAMYHDPSSGLLHLVMEYIPGVDLESLCSSLAVEVKP</sequence>
<reference evidence="2 3" key="1">
    <citation type="submission" date="2017-08" db="EMBL/GenBank/DDBJ databases">
        <title>Harnessing the power of phylogenomics to disentangle the directionality and signatures of interkingdom host jumping in the parasitic fungal genus Tolypocladium.</title>
        <authorList>
            <person name="Quandt C.A."/>
            <person name="Patterson W."/>
            <person name="Spatafora J.W."/>
        </authorList>
    </citation>
    <scope>NUCLEOTIDE SEQUENCE [LARGE SCALE GENOMIC DNA]</scope>
    <source>
        <strain evidence="2 3">CBS 113982</strain>
    </source>
</reference>
<gene>
    <name evidence="2" type="ORF">TCAP_07527</name>
</gene>
<dbReference type="AlphaFoldDB" id="A0A2K3PT64"/>
<evidence type="ECO:0008006" key="4">
    <source>
        <dbReference type="Google" id="ProtNLM"/>
    </source>
</evidence>
<evidence type="ECO:0000313" key="3">
    <source>
        <dbReference type="Proteomes" id="UP000236621"/>
    </source>
</evidence>
<name>A0A2K3PT64_9HYPO</name>
<evidence type="ECO:0000313" key="2">
    <source>
        <dbReference type="EMBL" id="PNY18454.1"/>
    </source>
</evidence>
<protein>
    <recommendedName>
        <fullName evidence="4">Aminoglycoside phosphotransferase domain-containing protein</fullName>
    </recommendedName>
</protein>
<dbReference type="EMBL" id="NRSZ01001313">
    <property type="protein sequence ID" value="PNY18454.1"/>
    <property type="molecule type" value="Genomic_DNA"/>
</dbReference>
<accession>A0A2K3PT64</accession>
<dbReference type="STRING" id="45235.A0A2K3PT64"/>
<dbReference type="InterPro" id="IPR011009">
    <property type="entry name" value="Kinase-like_dom_sf"/>
</dbReference>
<evidence type="ECO:0000256" key="1">
    <source>
        <dbReference type="SAM" id="MobiDB-lite"/>
    </source>
</evidence>
<keyword evidence="3" id="KW-1185">Reference proteome</keyword>
<comment type="caution">
    <text evidence="2">The sequence shown here is derived from an EMBL/GenBank/DDBJ whole genome shotgun (WGS) entry which is preliminary data.</text>
</comment>
<feature type="region of interest" description="Disordered" evidence="1">
    <location>
        <begin position="1"/>
        <end position="28"/>
    </location>
</feature>